<dbReference type="Gene3D" id="1.10.110.10">
    <property type="entry name" value="Plant lipid-transfer and hydrophobic proteins"/>
    <property type="match status" value="1"/>
</dbReference>
<feature type="chain" id="PRO_5032399189" description="Non-specific lipid-transfer protein" evidence="3">
    <location>
        <begin position="28"/>
        <end position="243"/>
    </location>
</feature>
<keyword evidence="6" id="KW-1185">Reference proteome</keyword>
<dbReference type="SMART" id="SM00499">
    <property type="entry name" value="AAI"/>
    <property type="match status" value="1"/>
</dbReference>
<dbReference type="GO" id="GO:0006869">
    <property type="term" value="P:lipid transport"/>
    <property type="evidence" value="ECO:0007669"/>
    <property type="project" value="InterPro"/>
</dbReference>
<dbReference type="CDD" id="cd01960">
    <property type="entry name" value="nsLTP1"/>
    <property type="match status" value="1"/>
</dbReference>
<dbReference type="PRINTS" id="PR00382">
    <property type="entry name" value="LIPIDTRNSFER"/>
</dbReference>
<keyword evidence="3" id="KW-0732">Signal</keyword>
<dbReference type="PANTHER" id="PTHR33076">
    <property type="entry name" value="NON-SPECIFIC LIPID-TRANSFER PROTEIN 2-RELATED"/>
    <property type="match status" value="1"/>
</dbReference>
<comment type="caution">
    <text evidence="5">The sequence shown here is derived from an EMBL/GenBank/DDBJ whole genome shotgun (WGS) entry which is preliminary data.</text>
</comment>
<feature type="compositionally biased region" description="Basic and acidic residues" evidence="2">
    <location>
        <begin position="197"/>
        <end position="210"/>
    </location>
</feature>
<feature type="region of interest" description="Disordered" evidence="2">
    <location>
        <begin position="179"/>
        <end position="225"/>
    </location>
</feature>
<dbReference type="EMBL" id="NMUH01000126">
    <property type="protein sequence ID" value="MQL72321.1"/>
    <property type="molecule type" value="Genomic_DNA"/>
</dbReference>
<dbReference type="Proteomes" id="UP000652761">
    <property type="component" value="Unassembled WGS sequence"/>
</dbReference>
<sequence length="243" mass="24764">MKGGLLLCAALAALAVAQLLAVGGAAAAINCVEVDLALRPCVPYLVGAEAEPGPGCCAGVLSVKNMATTTADKRAACGCVKAAAAHLQGLKDSAVSALPAKCNAPLPYPISTNFDCNHCTVQFSLAEVYLMCPPPTSPGAERGRGLGETSPSNVGLGPSSHPRTPWPCLRSSVRMRADRPAPRHPPACEMFAGDWGAEGKGRKEGGEERQTGVGWVGGGEDPGKHKTGGTDAACLLLLLWVGV</sequence>
<evidence type="ECO:0000256" key="1">
    <source>
        <dbReference type="RuleBase" id="RU000628"/>
    </source>
</evidence>
<dbReference type="OrthoDB" id="649864at2759"/>
<dbReference type="AlphaFoldDB" id="A0A843TMX7"/>
<dbReference type="GO" id="GO:0008289">
    <property type="term" value="F:lipid binding"/>
    <property type="evidence" value="ECO:0007669"/>
    <property type="project" value="UniProtKB-KW"/>
</dbReference>
<organism evidence="5 6">
    <name type="scientific">Colocasia esculenta</name>
    <name type="common">Wild taro</name>
    <name type="synonym">Arum esculentum</name>
    <dbReference type="NCBI Taxonomy" id="4460"/>
    <lineage>
        <taxon>Eukaryota</taxon>
        <taxon>Viridiplantae</taxon>
        <taxon>Streptophyta</taxon>
        <taxon>Embryophyta</taxon>
        <taxon>Tracheophyta</taxon>
        <taxon>Spermatophyta</taxon>
        <taxon>Magnoliopsida</taxon>
        <taxon>Liliopsida</taxon>
        <taxon>Araceae</taxon>
        <taxon>Aroideae</taxon>
        <taxon>Colocasieae</taxon>
        <taxon>Colocasia</taxon>
    </lineage>
</organism>
<reference evidence="5" key="1">
    <citation type="submission" date="2017-07" db="EMBL/GenBank/DDBJ databases">
        <title>Taro Niue Genome Assembly and Annotation.</title>
        <authorList>
            <person name="Atibalentja N."/>
            <person name="Keating K."/>
            <person name="Fields C.J."/>
        </authorList>
    </citation>
    <scope>NUCLEOTIDE SEQUENCE</scope>
    <source>
        <strain evidence="5">Niue_2</strain>
        <tissue evidence="5">Leaf</tissue>
    </source>
</reference>
<comment type="similarity">
    <text evidence="1">Belongs to the plant LTP family.</text>
</comment>
<comment type="function">
    <text evidence="1">Plant non-specific lipid-transfer proteins transfer phospholipids as well as galactolipids across membranes. May play a role in wax or cutin deposition in the cell walls of expanding epidermal cells and certain secretory tissues.</text>
</comment>
<evidence type="ECO:0000259" key="4">
    <source>
        <dbReference type="SMART" id="SM00499"/>
    </source>
</evidence>
<gene>
    <name evidence="5" type="ORF">Taro_004632</name>
</gene>
<keyword evidence="1" id="KW-0446">Lipid-binding</keyword>
<dbReference type="InterPro" id="IPR000528">
    <property type="entry name" value="Plant_nsLTP"/>
</dbReference>
<accession>A0A843TMX7</accession>
<feature type="region of interest" description="Disordered" evidence="2">
    <location>
        <begin position="139"/>
        <end position="167"/>
    </location>
</feature>
<feature type="signal peptide" evidence="3">
    <location>
        <begin position="1"/>
        <end position="27"/>
    </location>
</feature>
<protein>
    <recommendedName>
        <fullName evidence="1">Non-specific lipid-transfer protein</fullName>
    </recommendedName>
</protein>
<dbReference type="InterPro" id="IPR036312">
    <property type="entry name" value="Bifun_inhib/LTP/seed_sf"/>
</dbReference>
<dbReference type="Pfam" id="PF00234">
    <property type="entry name" value="Tryp_alpha_amyl"/>
    <property type="match status" value="1"/>
</dbReference>
<name>A0A843TMX7_COLES</name>
<dbReference type="InterPro" id="IPR016140">
    <property type="entry name" value="Bifunc_inhib/LTP/seed_store"/>
</dbReference>
<evidence type="ECO:0000256" key="3">
    <source>
        <dbReference type="SAM" id="SignalP"/>
    </source>
</evidence>
<dbReference type="SUPFAM" id="SSF47699">
    <property type="entry name" value="Bifunctional inhibitor/lipid-transfer protein/seed storage 2S albumin"/>
    <property type="match status" value="1"/>
</dbReference>
<proteinExistence type="inferred from homology"/>
<evidence type="ECO:0000313" key="6">
    <source>
        <dbReference type="Proteomes" id="UP000652761"/>
    </source>
</evidence>
<keyword evidence="1" id="KW-0813">Transport</keyword>
<evidence type="ECO:0000313" key="5">
    <source>
        <dbReference type="EMBL" id="MQL72321.1"/>
    </source>
</evidence>
<evidence type="ECO:0000256" key="2">
    <source>
        <dbReference type="SAM" id="MobiDB-lite"/>
    </source>
</evidence>
<feature type="domain" description="Bifunctional inhibitor/plant lipid transfer protein/seed storage helical" evidence="4">
    <location>
        <begin position="31"/>
        <end position="116"/>
    </location>
</feature>